<sequence length="115" mass="13070">MKRIRPHMLGVDRGSKVLFSDFEHDGEMWTGSGPRKLRTAIRFSEPFVTPPTVTVSMSMWDIAGESNQRADILAENVTENGFEILFRTWGDTRVARVRADWLAIGEASNDDIWDV</sequence>
<dbReference type="PANTHER" id="PTHR46938:SF1">
    <property type="entry name" value="DISCOIDIN-1 SUBUNIT A-RELATED"/>
    <property type="match status" value="1"/>
</dbReference>
<proteinExistence type="predicted"/>
<dbReference type="GO" id="GO:0030247">
    <property type="term" value="F:polysaccharide binding"/>
    <property type="evidence" value="ECO:0007669"/>
    <property type="project" value="TreeGrafter"/>
</dbReference>
<dbReference type="GO" id="GO:0070492">
    <property type="term" value="F:oligosaccharide binding"/>
    <property type="evidence" value="ECO:0007669"/>
    <property type="project" value="TreeGrafter"/>
</dbReference>
<dbReference type="InterPro" id="IPR019019">
    <property type="entry name" value="H-type_lectin_domain"/>
</dbReference>
<evidence type="ECO:0000259" key="1">
    <source>
        <dbReference type="Pfam" id="PF09458"/>
    </source>
</evidence>
<feature type="domain" description="H-type lectin" evidence="1">
    <location>
        <begin position="39"/>
        <end position="104"/>
    </location>
</feature>
<dbReference type="GO" id="GO:0045335">
    <property type="term" value="C:phagocytic vesicle"/>
    <property type="evidence" value="ECO:0007669"/>
    <property type="project" value="TreeGrafter"/>
</dbReference>
<dbReference type="GO" id="GO:0009986">
    <property type="term" value="C:cell surface"/>
    <property type="evidence" value="ECO:0007669"/>
    <property type="project" value="TreeGrafter"/>
</dbReference>
<dbReference type="PANTHER" id="PTHR46938">
    <property type="entry name" value="DISCOIDIN-1 SUBUNIT A-RELATED-RELATED"/>
    <property type="match status" value="1"/>
</dbReference>
<comment type="caution">
    <text evidence="2">The sequence shown here is derived from an EMBL/GenBank/DDBJ whole genome shotgun (WGS) entry which is preliminary data.</text>
</comment>
<dbReference type="Gene3D" id="2.60.40.2080">
    <property type="match status" value="1"/>
</dbReference>
<gene>
    <name evidence="2" type="ORF">FIL88_01355</name>
</gene>
<dbReference type="InterPro" id="IPR037221">
    <property type="entry name" value="H-type_lectin_dom_sf"/>
</dbReference>
<evidence type="ECO:0000313" key="2">
    <source>
        <dbReference type="EMBL" id="TQV70047.1"/>
    </source>
</evidence>
<dbReference type="AlphaFoldDB" id="A0A545SYK2"/>
<name>A0A545SYK2_9RHOB</name>
<evidence type="ECO:0000313" key="3">
    <source>
        <dbReference type="Proteomes" id="UP000315816"/>
    </source>
</evidence>
<dbReference type="Pfam" id="PF09458">
    <property type="entry name" value="H_lectin"/>
    <property type="match status" value="1"/>
</dbReference>
<reference evidence="2 3" key="1">
    <citation type="submission" date="2019-06" db="EMBL/GenBank/DDBJ databases">
        <title>A novel species of marine bacteria.</title>
        <authorList>
            <person name="Wang Y."/>
        </authorList>
    </citation>
    <scope>NUCLEOTIDE SEQUENCE [LARGE SCALE GENOMIC DNA]</scope>
    <source>
        <strain evidence="2 3">MA1-10</strain>
    </source>
</reference>
<protein>
    <recommendedName>
        <fullName evidence="1">H-type lectin domain-containing protein</fullName>
    </recommendedName>
</protein>
<dbReference type="EMBL" id="VICH01000002">
    <property type="protein sequence ID" value="TQV70047.1"/>
    <property type="molecule type" value="Genomic_DNA"/>
</dbReference>
<dbReference type="SUPFAM" id="SSF141086">
    <property type="entry name" value="Agglutinin HPA-like"/>
    <property type="match status" value="1"/>
</dbReference>
<accession>A0A545SYK2</accession>
<dbReference type="GO" id="GO:0098636">
    <property type="term" value="C:protein complex involved in cell adhesion"/>
    <property type="evidence" value="ECO:0007669"/>
    <property type="project" value="TreeGrafter"/>
</dbReference>
<organism evidence="2 3">
    <name type="scientific">Aliiroseovarius halocynthiae</name>
    <dbReference type="NCBI Taxonomy" id="985055"/>
    <lineage>
        <taxon>Bacteria</taxon>
        <taxon>Pseudomonadati</taxon>
        <taxon>Pseudomonadota</taxon>
        <taxon>Alphaproteobacteria</taxon>
        <taxon>Rhodobacterales</taxon>
        <taxon>Paracoccaceae</taxon>
        <taxon>Aliiroseovarius</taxon>
    </lineage>
</organism>
<dbReference type="RefSeq" id="WP_142852028.1">
    <property type="nucleotide sequence ID" value="NZ_ML660019.1"/>
</dbReference>
<dbReference type="GO" id="GO:0098609">
    <property type="term" value="P:cell-cell adhesion"/>
    <property type="evidence" value="ECO:0007669"/>
    <property type="project" value="TreeGrafter"/>
</dbReference>
<dbReference type="OrthoDB" id="7658568at2"/>
<keyword evidence="3" id="KW-1185">Reference proteome</keyword>
<dbReference type="GO" id="GO:0046871">
    <property type="term" value="F:N-acetylgalactosamine binding"/>
    <property type="evidence" value="ECO:0007669"/>
    <property type="project" value="TreeGrafter"/>
</dbReference>
<dbReference type="Proteomes" id="UP000315816">
    <property type="component" value="Unassembled WGS sequence"/>
</dbReference>
<dbReference type="InterPro" id="IPR052487">
    <property type="entry name" value="Galactose-binding_lectin"/>
</dbReference>